<keyword evidence="5 10" id="KW-0812">Transmembrane</keyword>
<dbReference type="Gene3D" id="3.90.550.50">
    <property type="match status" value="1"/>
</dbReference>
<name>A0A8H3YVZ8_VENIN</name>
<evidence type="ECO:0000313" key="12">
    <source>
        <dbReference type="Proteomes" id="UP000433883"/>
    </source>
</evidence>
<dbReference type="GO" id="GO:0000139">
    <property type="term" value="C:Golgi membrane"/>
    <property type="evidence" value="ECO:0007669"/>
    <property type="project" value="UniProtKB-SubCell"/>
</dbReference>
<keyword evidence="6 10" id="KW-0735">Signal-anchor</keyword>
<comment type="caution">
    <text evidence="11">The sequence shown here is derived from an EMBL/GenBank/DDBJ whole genome shotgun (WGS) entry which is preliminary data.</text>
</comment>
<evidence type="ECO:0000256" key="7">
    <source>
        <dbReference type="ARBA" id="ARBA00022989"/>
    </source>
</evidence>
<proteinExistence type="inferred from homology"/>
<comment type="similarity">
    <text evidence="2 10">Belongs to the glycosyltransferase 31 family.</text>
</comment>
<sequence length="317" mass="35610">MVSPAQRWQYVVVGVVIFSAFLLFSNSLLEQPYRPPLGTKANPKGIPLPPPWLIATISAAQSVQRRAIIRSAWQTLYKNDTTFTTRFVLSNPGELWAPVIAAENATHGDIIILPDLKEDSHTANTIKSIEFLKYLTAGNTTYDFVTKLDDDSYLDAHTFWKNYLQPRIAFDAHNAHSESPALNRTIIARTLRRSTWTYPGGQFYTMTWDLAVLLSQLHTKHPINDEHEDVLVGRLLHEAGVEWQHVDLPNEIAFDFEEKDLRDDGTAFAKDGADLKGWKHAVGRGSVNPHKMKGDEEYLRVAACFDEAGVVVNPATT</sequence>
<dbReference type="AlphaFoldDB" id="A0A8H3YVZ8"/>
<keyword evidence="4" id="KW-0808">Transferase</keyword>
<evidence type="ECO:0000256" key="5">
    <source>
        <dbReference type="ARBA" id="ARBA00022692"/>
    </source>
</evidence>
<comment type="subcellular location">
    <subcellularLocation>
        <location evidence="1 10">Golgi apparatus membrane</location>
        <topology evidence="1 10">Single-pass type II membrane protein</topology>
    </subcellularLocation>
</comment>
<keyword evidence="8 10" id="KW-0333">Golgi apparatus</keyword>
<dbReference type="Pfam" id="PF01762">
    <property type="entry name" value="Galactosyl_T"/>
    <property type="match status" value="1"/>
</dbReference>
<dbReference type="PANTHER" id="PTHR11214:SF351">
    <property type="entry name" value="BETA-1,3-GALACTOSYLTRANSFERASE PVG3"/>
    <property type="match status" value="1"/>
</dbReference>
<feature type="transmembrane region" description="Helical" evidence="10">
    <location>
        <begin position="6"/>
        <end position="24"/>
    </location>
</feature>
<dbReference type="InterPro" id="IPR002659">
    <property type="entry name" value="Glyco_trans_31"/>
</dbReference>
<dbReference type="PANTHER" id="PTHR11214">
    <property type="entry name" value="BETA-1,3-N-ACETYLGLUCOSAMINYLTRANSFERASE"/>
    <property type="match status" value="1"/>
</dbReference>
<gene>
    <name evidence="11" type="ORF">BLS_003342</name>
</gene>
<organism evidence="11 12">
    <name type="scientific">Venturia inaequalis</name>
    <name type="common">Apple scab fungus</name>
    <dbReference type="NCBI Taxonomy" id="5025"/>
    <lineage>
        <taxon>Eukaryota</taxon>
        <taxon>Fungi</taxon>
        <taxon>Dikarya</taxon>
        <taxon>Ascomycota</taxon>
        <taxon>Pezizomycotina</taxon>
        <taxon>Dothideomycetes</taxon>
        <taxon>Pleosporomycetidae</taxon>
        <taxon>Venturiales</taxon>
        <taxon>Venturiaceae</taxon>
        <taxon>Venturia</taxon>
    </lineage>
</organism>
<evidence type="ECO:0000256" key="1">
    <source>
        <dbReference type="ARBA" id="ARBA00004323"/>
    </source>
</evidence>
<reference evidence="11 12" key="1">
    <citation type="submission" date="2019-11" db="EMBL/GenBank/DDBJ databases">
        <title>Venturia inaequalis Genome Resource.</title>
        <authorList>
            <person name="Lichtner F.J."/>
        </authorList>
    </citation>
    <scope>NUCLEOTIDE SEQUENCE [LARGE SCALE GENOMIC DNA]</scope>
    <source>
        <strain evidence="11">Bline_iso_100314</strain>
    </source>
</reference>
<keyword evidence="3 10" id="KW-0328">Glycosyltransferase</keyword>
<evidence type="ECO:0000256" key="10">
    <source>
        <dbReference type="RuleBase" id="RU363063"/>
    </source>
</evidence>
<protein>
    <recommendedName>
        <fullName evidence="10">Hexosyltransferase</fullName>
        <ecNumber evidence="10">2.4.1.-</ecNumber>
    </recommendedName>
</protein>
<dbReference type="GO" id="GO:0016758">
    <property type="term" value="F:hexosyltransferase activity"/>
    <property type="evidence" value="ECO:0007669"/>
    <property type="project" value="InterPro"/>
</dbReference>
<dbReference type="EC" id="2.4.1.-" evidence="10"/>
<keyword evidence="9 10" id="KW-0472">Membrane</keyword>
<dbReference type="EMBL" id="WNWQ01000219">
    <property type="protein sequence ID" value="KAE9973943.1"/>
    <property type="molecule type" value="Genomic_DNA"/>
</dbReference>
<evidence type="ECO:0000256" key="3">
    <source>
        <dbReference type="ARBA" id="ARBA00022676"/>
    </source>
</evidence>
<keyword evidence="7 10" id="KW-1133">Transmembrane helix</keyword>
<dbReference type="Proteomes" id="UP000433883">
    <property type="component" value="Unassembled WGS sequence"/>
</dbReference>
<evidence type="ECO:0000313" key="11">
    <source>
        <dbReference type="EMBL" id="KAE9973943.1"/>
    </source>
</evidence>
<evidence type="ECO:0000256" key="2">
    <source>
        <dbReference type="ARBA" id="ARBA00008661"/>
    </source>
</evidence>
<evidence type="ECO:0000256" key="4">
    <source>
        <dbReference type="ARBA" id="ARBA00022679"/>
    </source>
</evidence>
<evidence type="ECO:0000256" key="8">
    <source>
        <dbReference type="ARBA" id="ARBA00023034"/>
    </source>
</evidence>
<evidence type="ECO:0000256" key="6">
    <source>
        <dbReference type="ARBA" id="ARBA00022968"/>
    </source>
</evidence>
<evidence type="ECO:0000256" key="9">
    <source>
        <dbReference type="ARBA" id="ARBA00023136"/>
    </source>
</evidence>
<accession>A0A8H3YVZ8</accession>